<keyword evidence="13" id="KW-0175">Coiled coil</keyword>
<evidence type="ECO:0000256" key="8">
    <source>
        <dbReference type="ARBA" id="ARBA00022989"/>
    </source>
</evidence>
<feature type="transmembrane region" description="Helical" evidence="12">
    <location>
        <begin position="280"/>
        <end position="295"/>
    </location>
</feature>
<dbReference type="OrthoDB" id="440676at2759"/>
<dbReference type="EC" id="2.4.1.-" evidence="12"/>
<evidence type="ECO:0000256" key="6">
    <source>
        <dbReference type="ARBA" id="ARBA00022692"/>
    </source>
</evidence>
<dbReference type="AlphaFoldDB" id="A0A9P0GTR0"/>
<evidence type="ECO:0000256" key="11">
    <source>
        <dbReference type="ARBA" id="ARBA00048899"/>
    </source>
</evidence>
<organism evidence="15 16">
    <name type="scientific">Phaedon cochleariae</name>
    <name type="common">Mustard beetle</name>
    <dbReference type="NCBI Taxonomy" id="80249"/>
    <lineage>
        <taxon>Eukaryota</taxon>
        <taxon>Metazoa</taxon>
        <taxon>Ecdysozoa</taxon>
        <taxon>Arthropoda</taxon>
        <taxon>Hexapoda</taxon>
        <taxon>Insecta</taxon>
        <taxon>Pterygota</taxon>
        <taxon>Neoptera</taxon>
        <taxon>Endopterygota</taxon>
        <taxon>Coleoptera</taxon>
        <taxon>Polyphaga</taxon>
        <taxon>Cucujiformia</taxon>
        <taxon>Chrysomeloidea</taxon>
        <taxon>Chrysomelidae</taxon>
        <taxon>Chrysomelinae</taxon>
        <taxon>Chrysomelini</taxon>
        <taxon>Phaedon</taxon>
    </lineage>
</organism>
<evidence type="ECO:0000256" key="1">
    <source>
        <dbReference type="ARBA" id="ARBA00004477"/>
    </source>
</evidence>
<evidence type="ECO:0000313" key="15">
    <source>
        <dbReference type="EMBL" id="CAH1169812.1"/>
    </source>
</evidence>
<dbReference type="Pfam" id="PF03901">
    <property type="entry name" value="Glyco_transf_22"/>
    <property type="match status" value="1"/>
</dbReference>
<comment type="subcellular location">
    <subcellularLocation>
        <location evidence="1 12">Endoplasmic reticulum membrane</location>
        <topology evidence="1 12">Multi-pass membrane protein</topology>
    </subcellularLocation>
</comment>
<dbReference type="EMBL" id="OU896711">
    <property type="protein sequence ID" value="CAH1169812.1"/>
    <property type="molecule type" value="Genomic_DNA"/>
</dbReference>
<evidence type="ECO:0000256" key="9">
    <source>
        <dbReference type="ARBA" id="ARBA00023136"/>
    </source>
</evidence>
<dbReference type="Proteomes" id="UP001153737">
    <property type="component" value="Chromosome 5"/>
</dbReference>
<keyword evidence="9 12" id="KW-0472">Membrane</keyword>
<keyword evidence="4 12" id="KW-0328">Glycosyltransferase</keyword>
<gene>
    <name evidence="15" type="ORF">PHAECO_LOCUS8948</name>
</gene>
<evidence type="ECO:0000256" key="12">
    <source>
        <dbReference type="RuleBase" id="RU363075"/>
    </source>
</evidence>
<dbReference type="InterPro" id="IPR005599">
    <property type="entry name" value="GPI_mannosylTrfase"/>
</dbReference>
<feature type="transmembrane region" description="Helical" evidence="12">
    <location>
        <begin position="139"/>
        <end position="155"/>
    </location>
</feature>
<dbReference type="PANTHER" id="PTHR22760">
    <property type="entry name" value="GLYCOSYLTRANSFERASE"/>
    <property type="match status" value="1"/>
</dbReference>
<dbReference type="GO" id="GO:0006487">
    <property type="term" value="P:protein N-linked glycosylation"/>
    <property type="evidence" value="ECO:0007669"/>
    <property type="project" value="TreeGrafter"/>
</dbReference>
<keyword evidence="8 12" id="KW-1133">Transmembrane helix</keyword>
<comment type="similarity">
    <text evidence="3 12">Belongs to the glycosyltransferase 22 family.</text>
</comment>
<evidence type="ECO:0000256" key="13">
    <source>
        <dbReference type="SAM" id="Coils"/>
    </source>
</evidence>
<dbReference type="PANTHER" id="PTHR22760:SF1">
    <property type="entry name" value="DOL-P-MAN:MAN(7)GLCNAC(2)-PP-DOL ALPHA-1,6-MANNOSYLTRANSFERASE"/>
    <property type="match status" value="1"/>
</dbReference>
<protein>
    <recommendedName>
        <fullName evidence="12">Mannosyltransferase</fullName>
        <ecNumber evidence="12">2.4.1.-</ecNumber>
    </recommendedName>
</protein>
<evidence type="ECO:0000313" key="16">
    <source>
        <dbReference type="Proteomes" id="UP001153737"/>
    </source>
</evidence>
<feature type="transmembrane region" description="Helical" evidence="12">
    <location>
        <begin position="161"/>
        <end position="185"/>
    </location>
</feature>
<comment type="pathway">
    <text evidence="2">Protein modification; protein glycosylation.</text>
</comment>
<keyword evidence="5" id="KW-0808">Transferase</keyword>
<keyword evidence="7 12" id="KW-0256">Endoplasmic reticulum</keyword>
<feature type="transmembrane region" description="Helical" evidence="12">
    <location>
        <begin position="197"/>
        <end position="220"/>
    </location>
</feature>
<proteinExistence type="inferred from homology"/>
<reference evidence="15" key="2">
    <citation type="submission" date="2022-10" db="EMBL/GenBank/DDBJ databases">
        <authorList>
            <consortium name="ENA_rothamsted_submissions"/>
            <consortium name="culmorum"/>
            <person name="King R."/>
        </authorList>
    </citation>
    <scope>NUCLEOTIDE SEQUENCE</scope>
</reference>
<evidence type="ECO:0000256" key="2">
    <source>
        <dbReference type="ARBA" id="ARBA00004922"/>
    </source>
</evidence>
<evidence type="ECO:0000256" key="14">
    <source>
        <dbReference type="SAM" id="MobiDB-lite"/>
    </source>
</evidence>
<evidence type="ECO:0000256" key="4">
    <source>
        <dbReference type="ARBA" id="ARBA00022676"/>
    </source>
</evidence>
<feature type="transmembrane region" description="Helical" evidence="12">
    <location>
        <begin position="56"/>
        <end position="73"/>
    </location>
</feature>
<reference evidence="15" key="1">
    <citation type="submission" date="2022-01" db="EMBL/GenBank/DDBJ databases">
        <authorList>
            <person name="King R."/>
        </authorList>
    </citation>
    <scope>NUCLEOTIDE SEQUENCE</scope>
</reference>
<evidence type="ECO:0000256" key="3">
    <source>
        <dbReference type="ARBA" id="ARBA00007063"/>
    </source>
</evidence>
<evidence type="ECO:0000256" key="5">
    <source>
        <dbReference type="ARBA" id="ARBA00022679"/>
    </source>
</evidence>
<evidence type="ECO:0000256" key="10">
    <source>
        <dbReference type="ARBA" id="ARBA00044721"/>
    </source>
</evidence>
<feature type="coiled-coil region" evidence="13">
    <location>
        <begin position="776"/>
        <end position="803"/>
    </location>
</feature>
<feature type="transmembrane region" description="Helical" evidence="12">
    <location>
        <begin position="250"/>
        <end position="273"/>
    </location>
</feature>
<keyword evidence="16" id="KW-1185">Reference proteome</keyword>
<evidence type="ECO:0000256" key="7">
    <source>
        <dbReference type="ARBA" id="ARBA00022824"/>
    </source>
</evidence>
<comment type="function">
    <text evidence="10">Mannosyltransferase that operates in the biosynthetic pathway of dolichol-linked oligosaccharides, the glycan precursors employed in protein asparagine (N)-glycosylation. The assembly of dolichol-linked oligosaccharides begins on the cytosolic side of the endoplasmic reticulum membrane and finishes in its lumen. The sequential addition of sugars to dolichol pyrophosphate produces dolichol-linked oligosaccharides containing fourteen sugars, including two GlcNAcs, nine mannoses and three glucoses. Once assembled, the oligosaccharide is transferred from the lipid to nascent proteins by oligosaccharyltransferases. In the lumen of the endoplasmic reticulum, adds the eighth mannose residue in an alpha-1,6 linkage onto Man(7)GlcNAc(2)-PP-dolichol to produce Man(8)GlcNAc(2)-PP-dolichol.</text>
</comment>
<feature type="region of interest" description="Disordered" evidence="14">
    <location>
        <begin position="876"/>
        <end position="896"/>
    </location>
</feature>
<feature type="compositionally biased region" description="Polar residues" evidence="14">
    <location>
        <begin position="885"/>
        <end position="896"/>
    </location>
</feature>
<keyword evidence="6 12" id="KW-0812">Transmembrane</keyword>
<dbReference type="GO" id="GO:0005789">
    <property type="term" value="C:endoplasmic reticulum membrane"/>
    <property type="evidence" value="ECO:0007669"/>
    <property type="project" value="UniProtKB-SubCell"/>
</dbReference>
<feature type="transmembrane region" description="Helical" evidence="12">
    <location>
        <begin position="329"/>
        <end position="352"/>
    </location>
</feature>
<accession>A0A9P0GTR0</accession>
<comment type="catalytic activity">
    <reaction evidence="11">
        <text>an alpha-D-Man-(1-&gt;2)-alpha-D-Man-(1-&gt;2)-alpha-D-Man-(1-&gt;3)-[alpha-D-Man-(1-&gt;2)-alpha-D-Man-(1-&gt;3)-alpha-D-Man-(1-&gt;6)]-beta-D-Man-(1-&gt;4)-beta-D-GlcNAc-(1-&gt;4)-alpha-D-GlcNAc-diphospho-di-trans,poly-cis-dolichol + a di-trans,poly-cis-dolichyl beta-D-mannosyl phosphate = an alpha-D-Man-(1-&gt;2)-alpha-D-Man-(1-&gt;2)-alpha-D-Man-(1-&gt;3)-[alpha-D-Man-(1-&gt;2)-alpha-D-Man-(1-&gt;3)-[alpha-D-Man-(1-&gt;6)]-alpha-D-Man-(1-&gt;6)]-beta-D-Man-(1-&gt;4)-beta-D-GlcNAc-(1-&gt;4)-alpha-D-GlcNAc-diphospho-di-trans,poly-cis-dolichol + a di-trans,poly-cis-dolichyl phosphate + H(+)</text>
        <dbReference type="Rhea" id="RHEA:29535"/>
        <dbReference type="Rhea" id="RHEA-COMP:19498"/>
        <dbReference type="Rhea" id="RHEA-COMP:19501"/>
        <dbReference type="Rhea" id="RHEA-COMP:19518"/>
        <dbReference type="Rhea" id="RHEA-COMP:19519"/>
        <dbReference type="ChEBI" id="CHEBI:15378"/>
        <dbReference type="ChEBI" id="CHEBI:57683"/>
        <dbReference type="ChEBI" id="CHEBI:58211"/>
        <dbReference type="ChEBI" id="CHEBI:132517"/>
        <dbReference type="ChEBI" id="CHEBI:132519"/>
        <dbReference type="EC" id="2.4.1.260"/>
    </reaction>
    <physiologicalReaction direction="left-to-right" evidence="11">
        <dbReference type="Rhea" id="RHEA:29536"/>
    </physiologicalReaction>
</comment>
<dbReference type="GO" id="GO:0052917">
    <property type="term" value="F:dol-P-Man:Man(7)GlcNAc(2)-PP-Dol alpha-1,6-mannosyltransferase activity"/>
    <property type="evidence" value="ECO:0007669"/>
    <property type="project" value="UniProtKB-EC"/>
</dbReference>
<feature type="transmembrane region" description="Helical" evidence="12">
    <location>
        <begin position="301"/>
        <end position="317"/>
    </location>
</feature>
<name>A0A9P0GTR0_PHACE</name>
<sequence length="957" mass="110575">MSQIMLIIATAHIVYCPFTKVEESFNLQAIHDILYHRFNLSQYDHLEFPGVVPRTFIGPLFIAFLASPIVAALEILNVNKFWAQYLVRTIIATCIVSSFNILSKTLEKQFGSRWLQWFIAITVTQSHFMYYLSRPLPNIFALPLVLLALNGWIKNNNITFVLFSAAAIIIFRAELALFLGILLLYDLYYKRISIKRLLQIAIPGGIGFLMLSVVIDSIFWTRPLWPEGEVLWYNTIMNKSSNWGTSPFLWYFYSAIPRGMAASVFLVPIGFFLDERVRKLVIPALLFVFLYSFLPHKELRFIIYVYPFLNAAAATACHKIWENRNKTPFYHLMSLGVAGHLTVNIVFTLFLLSISGTNYPGGTAISHLHRLARDETHVRVHIANLAAQTGVSRFTQINTNWTYSKTENLMPGAYELYGFTHLIAESKSKFSNSLKPYSATHDVIDTIEAFHQISFNYLTIPPVKIKTKPVLFILKRRKNYKDVLKIEESIEEVQEYIVSHGNIEGNIEENLNETPEIEDIVSSKIIEGEVLPSGEANTNIEDLKELEDNLLFPEDMPNTDITDAEIEEQSTPIIVVEGNLPRIEETIKTYSKISEESVPSTETVDIFNENTKTPDEKRMKLRPKTQFIQKEPSEKNLLKNKRLKHEEYSENNPKINMVDSSIDFENKLITKLKIDRQTPNNQDFAQARNKFKHKQDSQMNSDQKVKKAEVANLEKDEYEESALRKIKVKEATEDSENKLHVKLNIRKIIQKYKRKKLDGGKQGKELDQNKMPIVETVNKEELIQEEKEEILKIQQQIMTIIDDNPRITNKELIKKKLQETIMNELANFVEQRNNDDVKKSEDIGHLKPSRNAKLMRNKIPEVQEIRDKTEEQFEGLEKSDEDFNTGEQGSTLDVPSTTKYEDKLSKTDEDLLIKDEKIAFVKRFKKANEKLDNIMVIIDEIVDTIEITDEEYEEHLR</sequence>